<accession>A0ABP9ST41</accession>
<feature type="transmembrane region" description="Helical" evidence="7">
    <location>
        <begin position="134"/>
        <end position="154"/>
    </location>
</feature>
<keyword evidence="3" id="KW-1003">Cell membrane</keyword>
<protein>
    <submittedName>
        <fullName evidence="9">Sugar ABC transporter permease</fullName>
    </submittedName>
</protein>
<evidence type="ECO:0000256" key="5">
    <source>
        <dbReference type="ARBA" id="ARBA00022989"/>
    </source>
</evidence>
<keyword evidence="5 7" id="KW-1133">Transmembrane helix</keyword>
<feature type="transmembrane region" description="Helical" evidence="7">
    <location>
        <begin position="187"/>
        <end position="211"/>
    </location>
</feature>
<dbReference type="PANTHER" id="PTHR43005:SF1">
    <property type="entry name" value="SPERMIDINE_PUTRESCINE TRANSPORT SYSTEM PERMEASE PROTEIN"/>
    <property type="match status" value="1"/>
</dbReference>
<feature type="transmembrane region" description="Helical" evidence="7">
    <location>
        <begin position="43"/>
        <end position="66"/>
    </location>
</feature>
<dbReference type="Gene3D" id="1.10.3720.10">
    <property type="entry name" value="MetI-like"/>
    <property type="match status" value="1"/>
</dbReference>
<organism evidence="9 10">
    <name type="scientific">Arthrobacter gyeryongensis</name>
    <dbReference type="NCBI Taxonomy" id="1650592"/>
    <lineage>
        <taxon>Bacteria</taxon>
        <taxon>Bacillati</taxon>
        <taxon>Actinomycetota</taxon>
        <taxon>Actinomycetes</taxon>
        <taxon>Micrococcales</taxon>
        <taxon>Micrococcaceae</taxon>
        <taxon>Arthrobacter</taxon>
    </lineage>
</organism>
<dbReference type="EMBL" id="BAABKK010000031">
    <property type="protein sequence ID" value="GAA5200142.1"/>
    <property type="molecule type" value="Genomic_DNA"/>
</dbReference>
<proteinExistence type="inferred from homology"/>
<feature type="domain" description="ABC transmembrane type-1" evidence="8">
    <location>
        <begin position="100"/>
        <end position="313"/>
    </location>
</feature>
<name>A0ABP9ST41_9MICC</name>
<feature type="transmembrane region" description="Helical" evidence="7">
    <location>
        <begin position="292"/>
        <end position="317"/>
    </location>
</feature>
<keyword evidence="10" id="KW-1185">Reference proteome</keyword>
<keyword evidence="2 7" id="KW-0813">Transport</keyword>
<gene>
    <name evidence="9" type="ORF">GCM10023346_41550</name>
</gene>
<evidence type="ECO:0000313" key="9">
    <source>
        <dbReference type="EMBL" id="GAA5200142.1"/>
    </source>
</evidence>
<evidence type="ECO:0000256" key="1">
    <source>
        <dbReference type="ARBA" id="ARBA00004651"/>
    </source>
</evidence>
<comment type="caution">
    <text evidence="9">The sequence shown here is derived from an EMBL/GenBank/DDBJ whole genome shotgun (WGS) entry which is preliminary data.</text>
</comment>
<comment type="subcellular location">
    <subcellularLocation>
        <location evidence="1 7">Cell membrane</location>
        <topology evidence="1 7">Multi-pass membrane protein</topology>
    </subcellularLocation>
</comment>
<keyword evidence="6 7" id="KW-0472">Membrane</keyword>
<feature type="transmembrane region" description="Helical" evidence="7">
    <location>
        <begin position="232"/>
        <end position="254"/>
    </location>
</feature>
<evidence type="ECO:0000256" key="2">
    <source>
        <dbReference type="ARBA" id="ARBA00022448"/>
    </source>
</evidence>
<evidence type="ECO:0000313" key="10">
    <source>
        <dbReference type="Proteomes" id="UP001500200"/>
    </source>
</evidence>
<dbReference type="SUPFAM" id="SSF161098">
    <property type="entry name" value="MetI-like"/>
    <property type="match status" value="1"/>
</dbReference>
<sequence length="326" mass="35281">MKATAAPSDATLTVDASRRVAGRTTAGPRGRKPLTWKKRSTPWIYMAPSMVVLLLMTVAPAIFIFYSAFRNDKILGGVGKFVGLDNFIEAVTNASVQHAFLITFGFVAVAVILEMILGFALALPLAAQTRANKVGAAVMLLPFAVTPAVAAMVFKQLLNPNYGWVGYYLGVFGFPKGIDLLGDPTSAWIVLVILDMWQWTPFIALILMAGLQSLPGEPREAAMVDGATPWQMFRHITFPAMVPFIAIAAVLRTIQAFKTFDSFKILTGGGPGESTEIINLGIFRVGLQSFNVGLACALGVVFLIILSLLIPFMLRIIGRRADPEEM</sequence>
<dbReference type="CDD" id="cd06261">
    <property type="entry name" value="TM_PBP2"/>
    <property type="match status" value="1"/>
</dbReference>
<keyword evidence="4 7" id="KW-0812">Transmembrane</keyword>
<dbReference type="RefSeq" id="WP_345452304.1">
    <property type="nucleotide sequence ID" value="NZ_BAABKK010000031.1"/>
</dbReference>
<dbReference type="InterPro" id="IPR035906">
    <property type="entry name" value="MetI-like_sf"/>
</dbReference>
<evidence type="ECO:0000256" key="4">
    <source>
        <dbReference type="ARBA" id="ARBA00022692"/>
    </source>
</evidence>
<dbReference type="PROSITE" id="PS50928">
    <property type="entry name" value="ABC_TM1"/>
    <property type="match status" value="1"/>
</dbReference>
<comment type="similarity">
    <text evidence="7">Belongs to the binding-protein-dependent transport system permease family.</text>
</comment>
<evidence type="ECO:0000256" key="6">
    <source>
        <dbReference type="ARBA" id="ARBA00023136"/>
    </source>
</evidence>
<evidence type="ECO:0000256" key="7">
    <source>
        <dbReference type="RuleBase" id="RU363032"/>
    </source>
</evidence>
<evidence type="ECO:0000259" key="8">
    <source>
        <dbReference type="PROSITE" id="PS50928"/>
    </source>
</evidence>
<dbReference type="PANTHER" id="PTHR43005">
    <property type="entry name" value="BLR7065 PROTEIN"/>
    <property type="match status" value="1"/>
</dbReference>
<dbReference type="InterPro" id="IPR000515">
    <property type="entry name" value="MetI-like"/>
</dbReference>
<feature type="transmembrane region" description="Helical" evidence="7">
    <location>
        <begin position="99"/>
        <end position="122"/>
    </location>
</feature>
<dbReference type="Proteomes" id="UP001500200">
    <property type="component" value="Unassembled WGS sequence"/>
</dbReference>
<dbReference type="Pfam" id="PF00528">
    <property type="entry name" value="BPD_transp_1"/>
    <property type="match status" value="1"/>
</dbReference>
<evidence type="ECO:0000256" key="3">
    <source>
        <dbReference type="ARBA" id="ARBA00022475"/>
    </source>
</evidence>
<reference evidence="10" key="1">
    <citation type="journal article" date="2019" name="Int. J. Syst. Evol. Microbiol.">
        <title>The Global Catalogue of Microorganisms (GCM) 10K type strain sequencing project: providing services to taxonomists for standard genome sequencing and annotation.</title>
        <authorList>
            <consortium name="The Broad Institute Genomics Platform"/>
            <consortium name="The Broad Institute Genome Sequencing Center for Infectious Disease"/>
            <person name="Wu L."/>
            <person name="Ma J."/>
        </authorList>
    </citation>
    <scope>NUCLEOTIDE SEQUENCE [LARGE SCALE GENOMIC DNA]</scope>
    <source>
        <strain evidence="10">JCM 18514</strain>
    </source>
</reference>